<comment type="caution">
    <text evidence="2">The sequence shown here is derived from an EMBL/GenBank/DDBJ whole genome shotgun (WGS) entry which is preliminary data.</text>
</comment>
<organism evidence="2 3">
    <name type="scientific">Prymnesium parvum</name>
    <name type="common">Toxic golden alga</name>
    <dbReference type="NCBI Taxonomy" id="97485"/>
    <lineage>
        <taxon>Eukaryota</taxon>
        <taxon>Haptista</taxon>
        <taxon>Haptophyta</taxon>
        <taxon>Prymnesiophyceae</taxon>
        <taxon>Prymnesiales</taxon>
        <taxon>Prymnesiaceae</taxon>
        <taxon>Prymnesium</taxon>
    </lineage>
</organism>
<reference evidence="2 3" key="1">
    <citation type="journal article" date="2024" name="Science">
        <title>Giant polyketide synthase enzymes in the biosynthesis of giant marine polyether toxins.</title>
        <authorList>
            <person name="Fallon T.R."/>
            <person name="Shende V.V."/>
            <person name="Wierzbicki I.H."/>
            <person name="Pendleton A.L."/>
            <person name="Watervoot N.F."/>
            <person name="Auber R.P."/>
            <person name="Gonzalez D.J."/>
            <person name="Wisecaver J.H."/>
            <person name="Moore B.S."/>
        </authorList>
    </citation>
    <scope>NUCLEOTIDE SEQUENCE [LARGE SCALE GENOMIC DNA]</scope>
    <source>
        <strain evidence="2 3">12B1</strain>
    </source>
</reference>
<dbReference type="SUPFAM" id="SSF56317">
    <property type="entry name" value="Carbon-nitrogen hydrolase"/>
    <property type="match status" value="1"/>
</dbReference>
<dbReference type="Proteomes" id="UP001515480">
    <property type="component" value="Unassembled WGS sequence"/>
</dbReference>
<proteinExistence type="predicted"/>
<dbReference type="GO" id="GO:0005739">
    <property type="term" value="C:mitochondrion"/>
    <property type="evidence" value="ECO:0007669"/>
    <property type="project" value="TreeGrafter"/>
</dbReference>
<dbReference type="Pfam" id="PF00795">
    <property type="entry name" value="CN_hydrolase"/>
    <property type="match status" value="1"/>
</dbReference>
<feature type="domain" description="CN hydrolase" evidence="1">
    <location>
        <begin position="29"/>
        <end position="281"/>
    </location>
</feature>
<dbReference type="InterPro" id="IPR036526">
    <property type="entry name" value="C-N_Hydrolase_sf"/>
</dbReference>
<keyword evidence="3" id="KW-1185">Reference proteome</keyword>
<dbReference type="PANTHER" id="PTHR23088:SF30">
    <property type="entry name" value="OMEGA-AMIDASE NIT2"/>
    <property type="match status" value="1"/>
</dbReference>
<accession>A0AB34IYS9</accession>
<dbReference type="GO" id="GO:0050152">
    <property type="term" value="F:omega-amidase activity"/>
    <property type="evidence" value="ECO:0007669"/>
    <property type="project" value="TreeGrafter"/>
</dbReference>
<evidence type="ECO:0000313" key="3">
    <source>
        <dbReference type="Proteomes" id="UP001515480"/>
    </source>
</evidence>
<dbReference type="AlphaFoldDB" id="A0AB34IYS9"/>
<dbReference type="GO" id="GO:0006541">
    <property type="term" value="P:glutamine metabolic process"/>
    <property type="evidence" value="ECO:0007669"/>
    <property type="project" value="TreeGrafter"/>
</dbReference>
<sequence>MHPQLRTPRAVPALHGALQSGVAIHARGIRVAALQLDISESMRENISRAGQLINRAAADGAGLASLPECFTGKYGCDHFAKWAEPILPEPRAGSGAAMMRDSARRHGMFVTGGVIEEHEGKLFNSMPVYGPSGLQAVYRKIHLSRVLGITSESDILTAGTEPTTFEMPGLPPTLVGMLCCFDLRFRDLLAQYGPNQLAHGPCAILCAPSAFLHATGTDHWELLVRRAALDGQSYVVAPNVAFNPSDQVPLHGKSMVVDPWGRVLAQCNDSGDDIAIADVDLPYLNDVRLKLPISTLAAKFR</sequence>
<dbReference type="GO" id="GO:0006528">
    <property type="term" value="P:asparagine metabolic process"/>
    <property type="evidence" value="ECO:0007669"/>
    <property type="project" value="TreeGrafter"/>
</dbReference>
<protein>
    <recommendedName>
        <fullName evidence="1">CN hydrolase domain-containing protein</fullName>
    </recommendedName>
</protein>
<dbReference type="PROSITE" id="PS50263">
    <property type="entry name" value="CN_HYDROLASE"/>
    <property type="match status" value="1"/>
</dbReference>
<name>A0AB34IYS9_PRYPA</name>
<evidence type="ECO:0000313" key="2">
    <source>
        <dbReference type="EMBL" id="KAL1510538.1"/>
    </source>
</evidence>
<dbReference type="GO" id="GO:0006107">
    <property type="term" value="P:oxaloacetate metabolic process"/>
    <property type="evidence" value="ECO:0007669"/>
    <property type="project" value="TreeGrafter"/>
</dbReference>
<dbReference type="InterPro" id="IPR003010">
    <property type="entry name" value="C-N_Hydrolase"/>
</dbReference>
<dbReference type="EMBL" id="JBGBPQ010000015">
    <property type="protein sequence ID" value="KAL1510538.1"/>
    <property type="molecule type" value="Genomic_DNA"/>
</dbReference>
<dbReference type="Gene3D" id="3.60.110.10">
    <property type="entry name" value="Carbon-nitrogen hydrolase"/>
    <property type="match status" value="1"/>
</dbReference>
<evidence type="ECO:0000259" key="1">
    <source>
        <dbReference type="PROSITE" id="PS50263"/>
    </source>
</evidence>
<gene>
    <name evidence="2" type="ORF">AB1Y20_006841</name>
</gene>
<dbReference type="PANTHER" id="PTHR23088">
    <property type="entry name" value="NITRILASE-RELATED"/>
    <property type="match status" value="1"/>
</dbReference>